<dbReference type="Proteomes" id="UP000257067">
    <property type="component" value="Unassembled WGS sequence"/>
</dbReference>
<name>A0A3D8IWI7_9HELI</name>
<dbReference type="RefSeq" id="WP_104724318.1">
    <property type="nucleotide sequence ID" value="NZ_FZNE01000003.1"/>
</dbReference>
<reference evidence="1 2" key="1">
    <citation type="submission" date="2018-04" db="EMBL/GenBank/DDBJ databases">
        <title>Novel Campyloabacter and Helicobacter Species and Strains.</title>
        <authorList>
            <person name="Mannion A.J."/>
            <person name="Shen Z."/>
            <person name="Fox J.G."/>
        </authorList>
    </citation>
    <scope>NUCLEOTIDE SEQUENCE [LARGE SCALE GENOMIC DNA]</scope>
    <source>
        <strain evidence="1 2">ATCC 700242</strain>
    </source>
</reference>
<comment type="caution">
    <text evidence="1">The sequence shown here is derived from an EMBL/GenBank/DDBJ whole genome shotgun (WGS) entry which is preliminary data.</text>
</comment>
<organism evidence="1 2">
    <name type="scientific">Helicobacter cholecystus</name>
    <dbReference type="NCBI Taxonomy" id="45498"/>
    <lineage>
        <taxon>Bacteria</taxon>
        <taxon>Pseudomonadati</taxon>
        <taxon>Campylobacterota</taxon>
        <taxon>Epsilonproteobacteria</taxon>
        <taxon>Campylobacterales</taxon>
        <taxon>Helicobacteraceae</taxon>
        <taxon>Helicobacter</taxon>
    </lineage>
</organism>
<evidence type="ECO:0000313" key="2">
    <source>
        <dbReference type="Proteomes" id="UP000257067"/>
    </source>
</evidence>
<sequence>MIDRLLKIQKLNLASKISKESVFNSTLPIKLKVLAKKAGMKYLLEVGARTLETKSHRELEVGGKYFAMMKTGRAGNIILSSLAPEPKLNKTPLWLDFDQSKELLSKNTFKEIGEFASEQLTKSSTKEEFLQWAFLLSGLQKGVLSLNIKDGDKEHYTQVKKQKTNLEFYALFPNLGVLRGRISRDILEIEVMYPTVAKFLNENLNDLEWRGEIKISIASEIQPLFCMQEQLLNLSI</sequence>
<proteinExistence type="predicted"/>
<gene>
    <name evidence="1" type="ORF">CQA62_03090</name>
</gene>
<dbReference type="EMBL" id="NXLU01000002">
    <property type="protein sequence ID" value="RDU69647.1"/>
    <property type="molecule type" value="Genomic_DNA"/>
</dbReference>
<accession>A0A3D8IWI7</accession>
<dbReference type="AlphaFoldDB" id="A0A3D8IWI7"/>
<evidence type="ECO:0000313" key="1">
    <source>
        <dbReference type="EMBL" id="RDU69647.1"/>
    </source>
</evidence>
<protein>
    <submittedName>
        <fullName evidence="1">Uncharacterized protein</fullName>
    </submittedName>
</protein>
<dbReference type="OrthoDB" id="5329898at2"/>
<keyword evidence="2" id="KW-1185">Reference proteome</keyword>